<gene>
    <name evidence="1" type="ORF">FOF47_R04594</name>
</gene>
<comment type="caution">
    <text evidence="1">The sequence shown here is derived from an EMBL/GenBank/DDBJ whole genome shotgun (WGS) entry which is preliminary data.</text>
</comment>
<name>A0A6G1BA22_CROCR</name>
<feature type="non-terminal residue" evidence="1">
    <location>
        <position position="76"/>
    </location>
</feature>
<organism evidence="1 2">
    <name type="scientific">Crocuta crocuta</name>
    <name type="common">Spotted hyena</name>
    <dbReference type="NCBI Taxonomy" id="9678"/>
    <lineage>
        <taxon>Eukaryota</taxon>
        <taxon>Metazoa</taxon>
        <taxon>Chordata</taxon>
        <taxon>Craniata</taxon>
        <taxon>Vertebrata</taxon>
        <taxon>Euteleostomi</taxon>
        <taxon>Mammalia</taxon>
        <taxon>Eutheria</taxon>
        <taxon>Laurasiatheria</taxon>
        <taxon>Carnivora</taxon>
        <taxon>Feliformia</taxon>
        <taxon>Hyaenidae</taxon>
        <taxon>Crocuta</taxon>
    </lineage>
</organism>
<proteinExistence type="predicted"/>
<dbReference type="EMBL" id="VOAJ01001707">
    <property type="protein sequence ID" value="KAF0884557.1"/>
    <property type="molecule type" value="Genomic_DNA"/>
</dbReference>
<evidence type="ECO:0000313" key="2">
    <source>
        <dbReference type="Proteomes" id="UP000475037"/>
    </source>
</evidence>
<sequence length="76" mass="9154">WKKDSIFNKRFWENRTATCRKMKLDHFLTSYTKINSKWIKDLVTKDLNVRYETIKILEENTGSNIFDIGHSNFLPD</sequence>
<protein>
    <submittedName>
        <fullName evidence="1">LORF2 protein</fullName>
    </submittedName>
</protein>
<accession>A0A6G1BA22</accession>
<feature type="non-terminal residue" evidence="1">
    <location>
        <position position="1"/>
    </location>
</feature>
<reference evidence="1 2" key="1">
    <citation type="submission" date="2019-11" db="EMBL/GenBank/DDBJ databases">
        <authorList>
            <person name="Yang C."/>
            <person name="Li F."/>
        </authorList>
    </citation>
    <scope>NUCLEOTIDE SEQUENCE [LARGE SCALE GENOMIC DNA]</scope>
    <source>
        <strain evidence="1">KB4526</strain>
        <tissue evidence="1">Muscle</tissue>
    </source>
</reference>
<dbReference type="Proteomes" id="UP000475037">
    <property type="component" value="Unassembled WGS sequence"/>
</dbReference>
<keyword evidence="2" id="KW-1185">Reference proteome</keyword>
<dbReference type="AlphaFoldDB" id="A0A6G1BA22"/>
<evidence type="ECO:0000313" key="1">
    <source>
        <dbReference type="EMBL" id="KAF0884557.1"/>
    </source>
</evidence>